<dbReference type="AlphaFoldDB" id="A0A284R8V2"/>
<keyword evidence="3" id="KW-1185">Reference proteome</keyword>
<evidence type="ECO:0000313" key="2">
    <source>
        <dbReference type="EMBL" id="SJL05123.1"/>
    </source>
</evidence>
<dbReference type="EMBL" id="FUEG01000005">
    <property type="protein sequence ID" value="SJL05123.1"/>
    <property type="molecule type" value="Genomic_DNA"/>
</dbReference>
<proteinExistence type="predicted"/>
<name>A0A284R8V2_ARMOS</name>
<evidence type="ECO:0000313" key="3">
    <source>
        <dbReference type="Proteomes" id="UP000219338"/>
    </source>
</evidence>
<evidence type="ECO:0000256" key="1">
    <source>
        <dbReference type="SAM" id="MobiDB-lite"/>
    </source>
</evidence>
<feature type="region of interest" description="Disordered" evidence="1">
    <location>
        <begin position="1"/>
        <end position="38"/>
    </location>
</feature>
<dbReference type="Proteomes" id="UP000219338">
    <property type="component" value="Unassembled WGS sequence"/>
</dbReference>
<organism evidence="2 3">
    <name type="scientific">Armillaria ostoyae</name>
    <name type="common">Armillaria root rot fungus</name>
    <dbReference type="NCBI Taxonomy" id="47428"/>
    <lineage>
        <taxon>Eukaryota</taxon>
        <taxon>Fungi</taxon>
        <taxon>Dikarya</taxon>
        <taxon>Basidiomycota</taxon>
        <taxon>Agaricomycotina</taxon>
        <taxon>Agaricomycetes</taxon>
        <taxon>Agaricomycetidae</taxon>
        <taxon>Agaricales</taxon>
        <taxon>Marasmiineae</taxon>
        <taxon>Physalacriaceae</taxon>
        <taxon>Armillaria</taxon>
    </lineage>
</organism>
<protein>
    <submittedName>
        <fullName evidence="2">Uncharacterized protein</fullName>
    </submittedName>
</protein>
<dbReference type="OrthoDB" id="10465267at2759"/>
<sequence length="86" mass="9824">MPSKQRTAVQVLTKQRRRQGGAGRHRDLATSPSQRKLMASEERTKVVGFVAAFFIQTPMPRHAAYMQHEMCRKIPTMHSNIVTSIF</sequence>
<reference evidence="3" key="1">
    <citation type="journal article" date="2017" name="Nat. Ecol. Evol.">
        <title>Genome expansion and lineage-specific genetic innovations in the forest pathogenic fungi Armillaria.</title>
        <authorList>
            <person name="Sipos G."/>
            <person name="Prasanna A.N."/>
            <person name="Walter M.C."/>
            <person name="O'Connor E."/>
            <person name="Balint B."/>
            <person name="Krizsan K."/>
            <person name="Kiss B."/>
            <person name="Hess J."/>
            <person name="Varga T."/>
            <person name="Slot J."/>
            <person name="Riley R."/>
            <person name="Boka B."/>
            <person name="Rigling D."/>
            <person name="Barry K."/>
            <person name="Lee J."/>
            <person name="Mihaltcheva S."/>
            <person name="LaButti K."/>
            <person name="Lipzen A."/>
            <person name="Waldron R."/>
            <person name="Moloney N.M."/>
            <person name="Sperisen C."/>
            <person name="Kredics L."/>
            <person name="Vagvoelgyi C."/>
            <person name="Patrignani A."/>
            <person name="Fitzpatrick D."/>
            <person name="Nagy I."/>
            <person name="Doyle S."/>
            <person name="Anderson J.B."/>
            <person name="Grigoriev I.V."/>
            <person name="Gueldener U."/>
            <person name="Muensterkoetter M."/>
            <person name="Nagy L.G."/>
        </authorList>
    </citation>
    <scope>NUCLEOTIDE SEQUENCE [LARGE SCALE GENOMIC DNA]</scope>
    <source>
        <strain evidence="3">C18/9</strain>
    </source>
</reference>
<gene>
    <name evidence="2" type="ORF">ARMOST_08495</name>
</gene>
<feature type="compositionally biased region" description="Polar residues" evidence="1">
    <location>
        <begin position="1"/>
        <end position="13"/>
    </location>
</feature>
<accession>A0A284R8V2</accession>